<name>A0ABY9THV8_9GAMM</name>
<accession>A0ABY9THV8</accession>
<keyword evidence="1" id="KW-0812">Transmembrane</keyword>
<dbReference type="EMBL" id="CP134146">
    <property type="protein sequence ID" value="WNC68265.1"/>
    <property type="molecule type" value="Genomic_DNA"/>
</dbReference>
<dbReference type="Proteomes" id="UP001248581">
    <property type="component" value="Chromosome"/>
</dbReference>
<reference evidence="3" key="1">
    <citation type="submission" date="2023-09" db="EMBL/GenBank/DDBJ databases">
        <authorList>
            <person name="Li S."/>
            <person name="Li X."/>
            <person name="Zhang C."/>
            <person name="Zhao Z."/>
        </authorList>
    </citation>
    <scope>NUCLEOTIDE SEQUENCE [LARGE SCALE GENOMIC DNA]</scope>
    <source>
        <strain evidence="3">SQ345</strain>
    </source>
</reference>
<sequence length="239" mass="27071">MLTSNVIKHLKQQNWGAAIIDFIVVVSGIFVAIQVNSWNDGLVNKQKEKVILEQLYSDFSNNVESISSMATFHQNKAKELDYVIDMVATDNIDPTSDRARNALMSMFQMPPITASMGTYKSLIATGDIGLIQDQQLKTQLIDLESHLESEKSMLAYFRQMNDLEMNYVRGLVSVQPNHDNSGTFINVDFERFNTDKNLLTVVANQERSHLIFSRIRGGVAQKFDKVKSYIGKQLNKVED</sequence>
<feature type="transmembrane region" description="Helical" evidence="1">
    <location>
        <begin position="15"/>
        <end position="35"/>
    </location>
</feature>
<keyword evidence="3" id="KW-1185">Reference proteome</keyword>
<evidence type="ECO:0000313" key="3">
    <source>
        <dbReference type="Proteomes" id="UP001248581"/>
    </source>
</evidence>
<gene>
    <name evidence="2" type="ORF">RI845_17320</name>
</gene>
<evidence type="ECO:0008006" key="4">
    <source>
        <dbReference type="Google" id="ProtNLM"/>
    </source>
</evidence>
<evidence type="ECO:0000313" key="2">
    <source>
        <dbReference type="EMBL" id="WNC68265.1"/>
    </source>
</evidence>
<dbReference type="RefSeq" id="WP_348387421.1">
    <property type="nucleotide sequence ID" value="NZ_CP134146.1"/>
</dbReference>
<evidence type="ECO:0000256" key="1">
    <source>
        <dbReference type="SAM" id="Phobius"/>
    </source>
</evidence>
<protein>
    <recommendedName>
        <fullName evidence="4">Pilus assembly protein PilP</fullName>
    </recommendedName>
</protein>
<proteinExistence type="predicted"/>
<organism evidence="2 3">
    <name type="scientific">Thalassotalea nanhaiensis</name>
    <dbReference type="NCBI Taxonomy" id="3065648"/>
    <lineage>
        <taxon>Bacteria</taxon>
        <taxon>Pseudomonadati</taxon>
        <taxon>Pseudomonadota</taxon>
        <taxon>Gammaproteobacteria</taxon>
        <taxon>Alteromonadales</taxon>
        <taxon>Colwelliaceae</taxon>
        <taxon>Thalassotalea</taxon>
    </lineage>
</organism>
<keyword evidence="1" id="KW-1133">Transmembrane helix</keyword>
<keyword evidence="1" id="KW-0472">Membrane</keyword>